<protein>
    <submittedName>
        <fullName evidence="7">Taurine transport system substrate-binding protein</fullName>
    </submittedName>
    <submittedName>
        <fullName evidence="6">Taurine-binding periplasmic protein</fullName>
    </submittedName>
</protein>
<dbReference type="RefSeq" id="WP_211284478.1">
    <property type="nucleotide sequence ID" value="NZ_CAWNQB010000001.1"/>
</dbReference>
<evidence type="ECO:0000313" key="9">
    <source>
        <dbReference type="Proteomes" id="UP000224607"/>
    </source>
</evidence>
<dbReference type="CDD" id="cd13560">
    <property type="entry name" value="PBP2_taurine"/>
    <property type="match status" value="1"/>
</dbReference>
<dbReference type="AlphaFoldDB" id="A0A1I3N0P1"/>
<feature type="domain" description="Solute-binding protein family 3/N-terminal" evidence="5">
    <location>
        <begin position="26"/>
        <end position="241"/>
    </location>
</feature>
<dbReference type="SMART" id="SM00062">
    <property type="entry name" value="PBPb"/>
    <property type="match status" value="1"/>
</dbReference>
<gene>
    <name evidence="6" type="primary">tauA</name>
    <name evidence="7" type="ORF">SAMN05421680_10551</name>
    <name evidence="6" type="ORF">Xmau_00209</name>
</gene>
<feature type="chain" id="PRO_5011481608" evidence="4">
    <location>
        <begin position="23"/>
        <end position="329"/>
    </location>
</feature>
<dbReference type="InterPro" id="IPR001638">
    <property type="entry name" value="Solute-binding_3/MltF_N"/>
</dbReference>
<name>A0A1I3N0P1_9GAMM</name>
<proteinExistence type="inferred from homology"/>
<sequence length="329" mass="37030">MRKIPFLLLISFLLLFTTSSQAKEAKVTIAWQSIADPAKVAQFNRSFEKEVKANVQWRKFDSGASILRAMASGDVQIGYIGSSPLAIAASRKLPIKAFLINSQIGQSESFVVRPQIRQPEQLKGKRIAVPFISTAHYSLLSALRHWGIAPEEVKIVNMQPSAIVAAWKRGDIDGAYVWSPSLNEITTTGHVLTDSNQVSQWGNMTLNVWVVRNDFAEKHPKLVTEFTRAIQNENNRYLSNPQQWLAARENIAAIASFSGLPAEQVAHWVEANHYFGIQEQQTLLQQKIPEVIKKTTQFLTQQGKSSDIKRDYHEYVTDAFIHQAYPANQ</sequence>
<dbReference type="GO" id="GO:0043190">
    <property type="term" value="C:ATP-binding cassette (ABC) transporter complex"/>
    <property type="evidence" value="ECO:0007669"/>
    <property type="project" value="InterPro"/>
</dbReference>
<feature type="signal peptide" evidence="4">
    <location>
        <begin position="1"/>
        <end position="22"/>
    </location>
</feature>
<accession>A0A1I3N0P1</accession>
<dbReference type="Gene3D" id="3.40.190.10">
    <property type="entry name" value="Periplasmic binding protein-like II"/>
    <property type="match status" value="2"/>
</dbReference>
<evidence type="ECO:0000256" key="2">
    <source>
        <dbReference type="ARBA" id="ARBA00010742"/>
    </source>
</evidence>
<evidence type="ECO:0000313" key="6">
    <source>
        <dbReference type="EMBL" id="PHM45821.1"/>
    </source>
</evidence>
<organism evidence="7 8">
    <name type="scientific">Xenorhabdus mauleonii</name>
    <dbReference type="NCBI Taxonomy" id="351675"/>
    <lineage>
        <taxon>Bacteria</taxon>
        <taxon>Pseudomonadati</taxon>
        <taxon>Pseudomonadota</taxon>
        <taxon>Gammaproteobacteria</taxon>
        <taxon>Enterobacterales</taxon>
        <taxon>Morganellaceae</taxon>
        <taxon>Xenorhabdus</taxon>
    </lineage>
</organism>
<reference evidence="6 9" key="3">
    <citation type="journal article" date="2017" name="Nat. Microbiol.">
        <title>Natural product diversity associated with the nematode symbionts Photorhabdus and Xenorhabdus.</title>
        <authorList>
            <person name="Tobias N.J."/>
            <person name="Wolff H."/>
            <person name="Djahanschiri B."/>
            <person name="Grundmann F."/>
            <person name="Kronenwerth M."/>
            <person name="Shi Y.M."/>
            <person name="Simonyi S."/>
            <person name="Grun P."/>
            <person name="Shapiro-Ilan D."/>
            <person name="Pidot S.J."/>
            <person name="Stinear T.P."/>
            <person name="Ebersberger I."/>
            <person name="Bode H.B."/>
        </authorList>
    </citation>
    <scope>NUCLEOTIDE SEQUENCE [LARGE SCALE GENOMIC DNA]</scope>
    <source>
        <strain evidence="6 9">DSM 17908</strain>
    </source>
</reference>
<comment type="similarity">
    <text evidence="2">Belongs to the bacterial solute-binding protein SsuA/TauA family.</text>
</comment>
<dbReference type="EMBL" id="FORG01000005">
    <property type="protein sequence ID" value="SFJ02752.1"/>
    <property type="molecule type" value="Genomic_DNA"/>
</dbReference>
<evidence type="ECO:0000259" key="5">
    <source>
        <dbReference type="SMART" id="SM00062"/>
    </source>
</evidence>
<dbReference type="InterPro" id="IPR007210">
    <property type="entry name" value="ABC_Gly_betaine_transp_sub-bd"/>
</dbReference>
<dbReference type="GO" id="GO:0042918">
    <property type="term" value="P:alkanesulfonate transmembrane transport"/>
    <property type="evidence" value="ECO:0007669"/>
    <property type="project" value="TreeGrafter"/>
</dbReference>
<evidence type="ECO:0000256" key="1">
    <source>
        <dbReference type="ARBA" id="ARBA00004418"/>
    </source>
</evidence>
<dbReference type="PANTHER" id="PTHR30024:SF47">
    <property type="entry name" value="TAURINE-BINDING PERIPLASMIC PROTEIN"/>
    <property type="match status" value="1"/>
</dbReference>
<dbReference type="InterPro" id="IPR010068">
    <property type="entry name" value="Peri-bd_TauA"/>
</dbReference>
<keyword evidence="9" id="KW-1185">Reference proteome</keyword>
<dbReference type="PANTHER" id="PTHR30024">
    <property type="entry name" value="ALIPHATIC SULFONATES-BINDING PROTEIN-RELATED"/>
    <property type="match status" value="1"/>
</dbReference>
<evidence type="ECO:0000256" key="3">
    <source>
        <dbReference type="ARBA" id="ARBA00022729"/>
    </source>
</evidence>
<dbReference type="GO" id="GO:0042597">
    <property type="term" value="C:periplasmic space"/>
    <property type="evidence" value="ECO:0007669"/>
    <property type="project" value="UniProtKB-SubCell"/>
</dbReference>
<dbReference type="STRING" id="351675.SAMN05421680_10551"/>
<comment type="subcellular location">
    <subcellularLocation>
        <location evidence="1">Periplasm</location>
    </subcellularLocation>
</comment>
<evidence type="ECO:0000313" key="8">
    <source>
        <dbReference type="Proteomes" id="UP000198919"/>
    </source>
</evidence>
<reference evidence="8" key="2">
    <citation type="submission" date="2016-10" db="EMBL/GenBank/DDBJ databases">
        <authorList>
            <person name="Varghese N."/>
            <person name="Submissions S."/>
        </authorList>
    </citation>
    <scope>NUCLEOTIDE SEQUENCE [LARGE SCALE GENOMIC DNA]</scope>
    <source>
        <strain evidence="8">DSM 17908</strain>
    </source>
</reference>
<dbReference type="Proteomes" id="UP000224607">
    <property type="component" value="Unassembled WGS sequence"/>
</dbReference>
<dbReference type="GO" id="GO:0022857">
    <property type="term" value="F:transmembrane transporter activity"/>
    <property type="evidence" value="ECO:0007669"/>
    <property type="project" value="InterPro"/>
</dbReference>
<reference evidence="7" key="1">
    <citation type="submission" date="2016-10" db="EMBL/GenBank/DDBJ databases">
        <authorList>
            <person name="de Groot N.N."/>
        </authorList>
    </citation>
    <scope>NUCLEOTIDE SEQUENCE [LARGE SCALE GENOMIC DNA]</scope>
    <source>
        <strain evidence="7">DSM 17908</strain>
    </source>
</reference>
<dbReference type="Pfam" id="PF04069">
    <property type="entry name" value="OpuAC"/>
    <property type="match status" value="1"/>
</dbReference>
<dbReference type="EMBL" id="NITY01000001">
    <property type="protein sequence ID" value="PHM45821.1"/>
    <property type="molecule type" value="Genomic_DNA"/>
</dbReference>
<dbReference type="NCBIfam" id="TIGR01729">
    <property type="entry name" value="taurine_ABC_bnd"/>
    <property type="match status" value="1"/>
</dbReference>
<keyword evidence="3 4" id="KW-0732">Signal</keyword>
<evidence type="ECO:0000256" key="4">
    <source>
        <dbReference type="SAM" id="SignalP"/>
    </source>
</evidence>
<evidence type="ECO:0000313" key="7">
    <source>
        <dbReference type="EMBL" id="SFJ02752.1"/>
    </source>
</evidence>
<dbReference type="SUPFAM" id="SSF53850">
    <property type="entry name" value="Periplasmic binding protein-like II"/>
    <property type="match status" value="1"/>
</dbReference>
<dbReference type="Proteomes" id="UP000198919">
    <property type="component" value="Unassembled WGS sequence"/>
</dbReference>